<dbReference type="OrthoDB" id="9775207at2"/>
<dbReference type="GO" id="GO:0005886">
    <property type="term" value="C:plasma membrane"/>
    <property type="evidence" value="ECO:0007669"/>
    <property type="project" value="UniProtKB-SubCell"/>
</dbReference>
<feature type="transmembrane region" description="Helical" evidence="10">
    <location>
        <begin position="110"/>
        <end position="127"/>
    </location>
</feature>
<keyword evidence="7 10" id="KW-0472">Membrane</keyword>
<evidence type="ECO:0000256" key="5">
    <source>
        <dbReference type="ARBA" id="ARBA00022989"/>
    </source>
</evidence>
<dbReference type="RefSeq" id="WP_124898408.1">
    <property type="nucleotide sequence ID" value="NZ_RQTJ01000003.1"/>
</dbReference>
<accession>A0A3P1B719</accession>
<evidence type="ECO:0000256" key="4">
    <source>
        <dbReference type="ARBA" id="ARBA00022692"/>
    </source>
</evidence>
<evidence type="ECO:0000256" key="2">
    <source>
        <dbReference type="ARBA" id="ARBA00022475"/>
    </source>
</evidence>
<dbReference type="InterPro" id="IPR010920">
    <property type="entry name" value="LSM_dom_sf"/>
</dbReference>
<dbReference type="EMBL" id="RQTJ01000003">
    <property type="protein sequence ID" value="RRA96552.1"/>
    <property type="molecule type" value="Genomic_DNA"/>
</dbReference>
<keyword evidence="6" id="KW-0346">Stress response</keyword>
<evidence type="ECO:0000256" key="8">
    <source>
        <dbReference type="ARBA" id="ARBA00093630"/>
    </source>
</evidence>
<protein>
    <recommendedName>
        <fullName evidence="8">Mechanosensing system component YbdG</fullName>
    </recommendedName>
    <alternativeName>
        <fullName evidence="9">Mechanosensitive channel homolog YbdG</fullName>
    </alternativeName>
</protein>
<comment type="subcellular location">
    <subcellularLocation>
        <location evidence="1">Cell inner membrane</location>
        <topology evidence="1">Multi-pass membrane protein</topology>
    </subcellularLocation>
</comment>
<feature type="transmembrane region" description="Helical" evidence="10">
    <location>
        <begin position="79"/>
        <end position="104"/>
    </location>
</feature>
<keyword evidence="13" id="KW-1185">Reference proteome</keyword>
<dbReference type="SUPFAM" id="SSF50182">
    <property type="entry name" value="Sm-like ribonucleoproteins"/>
    <property type="match status" value="1"/>
</dbReference>
<keyword evidence="3" id="KW-0997">Cell inner membrane</keyword>
<dbReference type="PANTHER" id="PTHR30414:SF0">
    <property type="entry name" value="MINICONDUCTANCE MECHANOSENSITIVE CHANNEL YBDG"/>
    <property type="match status" value="1"/>
</dbReference>
<dbReference type="Pfam" id="PF00924">
    <property type="entry name" value="MS_channel_2nd"/>
    <property type="match status" value="1"/>
</dbReference>
<evidence type="ECO:0000259" key="11">
    <source>
        <dbReference type="Pfam" id="PF00924"/>
    </source>
</evidence>
<dbReference type="InterPro" id="IPR023408">
    <property type="entry name" value="MscS_beta-dom_sf"/>
</dbReference>
<evidence type="ECO:0000256" key="9">
    <source>
        <dbReference type="ARBA" id="ARBA00093659"/>
    </source>
</evidence>
<evidence type="ECO:0000256" key="6">
    <source>
        <dbReference type="ARBA" id="ARBA00023016"/>
    </source>
</evidence>
<evidence type="ECO:0000313" key="13">
    <source>
        <dbReference type="Proteomes" id="UP000268372"/>
    </source>
</evidence>
<proteinExistence type="predicted"/>
<sequence>MDKKSLVYDWLFGKLLDLGVSEQVAHTVNSIILIAVLGVVLYFVDLFFRKVLLMVITKTVKKTRTSFDDYLLSNKVVKYLMHTITIVIAKQFLPLILAGFPTWITGTMKLTDAMLIISIGLFVNGILKSVRDWLKTKKAFQDKPVDSYMQVLTILVFFVCGILVFSLLTGKSPYAFLISLGAASAVLMLIFKDTILGFVASIQVSANDMIRIGDWVEMPKYGADGDVLSINLNTVKIQNFDRTITTVPTYAFITDSFKNWRGMSESGGRRIKRSISLQMSSFRFLDEADIALFKRYRLISDYITSKEKEIKQYNEAVQQPESVPVNGRRMSNVGVFREYAEAYLKQNDSISGDMTVMVRQLAPTSKGLPIELYCFTNDVRWNYYEKIMADVFDHLMTIVPEFGLKIFEEPTGDDIARLTEF</sequence>
<dbReference type="GO" id="GO:0008381">
    <property type="term" value="F:mechanosensitive monoatomic ion channel activity"/>
    <property type="evidence" value="ECO:0007669"/>
    <property type="project" value="InterPro"/>
</dbReference>
<dbReference type="InterPro" id="IPR030192">
    <property type="entry name" value="YbdG"/>
</dbReference>
<feature type="transmembrane region" description="Helical" evidence="10">
    <location>
        <begin position="174"/>
        <end position="191"/>
    </location>
</feature>
<evidence type="ECO:0000256" key="7">
    <source>
        <dbReference type="ARBA" id="ARBA00023136"/>
    </source>
</evidence>
<reference evidence="12 13" key="1">
    <citation type="submission" date="2018-11" db="EMBL/GenBank/DDBJ databases">
        <title>Flavobacterium sp. nov., YIM 102796 draft genome.</title>
        <authorList>
            <person name="Li G."/>
            <person name="Jiang Y."/>
        </authorList>
    </citation>
    <scope>NUCLEOTIDE SEQUENCE [LARGE SCALE GENOMIC DNA]</scope>
    <source>
        <strain evidence="12 13">YIM 102796</strain>
    </source>
</reference>
<gene>
    <name evidence="12" type="ORF">EG242_02865</name>
</gene>
<dbReference type="PANTHER" id="PTHR30414">
    <property type="entry name" value="MINICONDUCTANCE MECHANOSENSITIVE CHANNEL YBDG"/>
    <property type="match status" value="1"/>
</dbReference>
<keyword evidence="4 10" id="KW-0812">Transmembrane</keyword>
<evidence type="ECO:0000256" key="1">
    <source>
        <dbReference type="ARBA" id="ARBA00004429"/>
    </source>
</evidence>
<organism evidence="12 13">
    <name type="scientific">Paenimyroides viscosum</name>
    <dbReference type="NCBI Taxonomy" id="2488729"/>
    <lineage>
        <taxon>Bacteria</taxon>
        <taxon>Pseudomonadati</taxon>
        <taxon>Bacteroidota</taxon>
        <taxon>Flavobacteriia</taxon>
        <taxon>Flavobacteriales</taxon>
        <taxon>Flavobacteriaceae</taxon>
        <taxon>Paenimyroides</taxon>
    </lineage>
</organism>
<keyword evidence="5 10" id="KW-1133">Transmembrane helix</keyword>
<dbReference type="Gene3D" id="2.30.30.60">
    <property type="match status" value="1"/>
</dbReference>
<feature type="transmembrane region" description="Helical" evidence="10">
    <location>
        <begin position="148"/>
        <end position="168"/>
    </location>
</feature>
<evidence type="ECO:0000313" key="12">
    <source>
        <dbReference type="EMBL" id="RRA96552.1"/>
    </source>
</evidence>
<comment type="caution">
    <text evidence="12">The sequence shown here is derived from an EMBL/GenBank/DDBJ whole genome shotgun (WGS) entry which is preliminary data.</text>
</comment>
<dbReference type="GO" id="GO:0071470">
    <property type="term" value="P:cellular response to osmotic stress"/>
    <property type="evidence" value="ECO:0007669"/>
    <property type="project" value="InterPro"/>
</dbReference>
<dbReference type="FunFam" id="2.30.30.60:FF:000002">
    <property type="entry name" value="Mechanosensitive ion channel family protein"/>
    <property type="match status" value="1"/>
</dbReference>
<dbReference type="Proteomes" id="UP000268372">
    <property type="component" value="Unassembled WGS sequence"/>
</dbReference>
<name>A0A3P1B719_9FLAO</name>
<evidence type="ECO:0000256" key="3">
    <source>
        <dbReference type="ARBA" id="ARBA00022519"/>
    </source>
</evidence>
<evidence type="ECO:0000256" key="10">
    <source>
        <dbReference type="SAM" id="Phobius"/>
    </source>
</evidence>
<feature type="domain" description="Mechanosensitive ion channel MscS" evidence="11">
    <location>
        <begin position="193"/>
        <end position="261"/>
    </location>
</feature>
<keyword evidence="2" id="KW-1003">Cell membrane</keyword>
<dbReference type="AlphaFoldDB" id="A0A3P1B719"/>
<feature type="transmembrane region" description="Helical" evidence="10">
    <location>
        <begin position="24"/>
        <end position="48"/>
    </location>
</feature>
<dbReference type="InterPro" id="IPR006685">
    <property type="entry name" value="MscS_channel_2nd"/>
</dbReference>